<dbReference type="PANTHER" id="PTHR33446:SF2">
    <property type="entry name" value="PROTEIN TONB"/>
    <property type="match status" value="1"/>
</dbReference>
<evidence type="ECO:0000313" key="12">
    <source>
        <dbReference type="EMBL" id="MBR7799594.1"/>
    </source>
</evidence>
<comment type="caution">
    <text evidence="12">The sequence shown here is derived from an EMBL/GenBank/DDBJ whole genome shotgun (WGS) entry which is preliminary data.</text>
</comment>
<dbReference type="InterPro" id="IPR006260">
    <property type="entry name" value="TonB/TolA_C"/>
</dbReference>
<keyword evidence="4" id="KW-1003">Cell membrane</keyword>
<dbReference type="Pfam" id="PF03544">
    <property type="entry name" value="TonB_C"/>
    <property type="match status" value="1"/>
</dbReference>
<keyword evidence="13" id="KW-1185">Reference proteome</keyword>
<keyword evidence="5" id="KW-0997">Cell inner membrane</keyword>
<comment type="subcellular location">
    <subcellularLocation>
        <location evidence="1">Cell inner membrane</location>
        <topology evidence="1">Single-pass membrane protein</topology>
        <orientation evidence="1">Periplasmic side</orientation>
    </subcellularLocation>
</comment>
<dbReference type="PROSITE" id="PS52015">
    <property type="entry name" value="TONB_CTD"/>
    <property type="match status" value="1"/>
</dbReference>
<evidence type="ECO:0000256" key="4">
    <source>
        <dbReference type="ARBA" id="ARBA00022475"/>
    </source>
</evidence>
<evidence type="ECO:0000313" key="13">
    <source>
        <dbReference type="Proteomes" id="UP000678545"/>
    </source>
</evidence>
<evidence type="ECO:0000259" key="11">
    <source>
        <dbReference type="PROSITE" id="PS52015"/>
    </source>
</evidence>
<protein>
    <submittedName>
        <fullName evidence="12">Energy transducer TonB</fullName>
    </submittedName>
</protein>
<keyword evidence="3" id="KW-0813">Transport</keyword>
<evidence type="ECO:0000256" key="8">
    <source>
        <dbReference type="ARBA" id="ARBA00022989"/>
    </source>
</evidence>
<evidence type="ECO:0000256" key="6">
    <source>
        <dbReference type="ARBA" id="ARBA00022692"/>
    </source>
</evidence>
<evidence type="ECO:0000256" key="9">
    <source>
        <dbReference type="ARBA" id="ARBA00023136"/>
    </source>
</evidence>
<name>A0A941IBY4_9BURK</name>
<dbReference type="GO" id="GO:0098797">
    <property type="term" value="C:plasma membrane protein complex"/>
    <property type="evidence" value="ECO:0007669"/>
    <property type="project" value="TreeGrafter"/>
</dbReference>
<dbReference type="Proteomes" id="UP000678545">
    <property type="component" value="Unassembled WGS sequence"/>
</dbReference>
<reference evidence="12" key="1">
    <citation type="submission" date="2021-04" db="EMBL/GenBank/DDBJ databases">
        <title>novel species isolated from subtropical streams in China.</title>
        <authorList>
            <person name="Lu H."/>
        </authorList>
    </citation>
    <scope>NUCLEOTIDE SEQUENCE</scope>
    <source>
        <strain evidence="12">FT137W</strain>
    </source>
</reference>
<comment type="similarity">
    <text evidence="2">Belongs to the TonB family.</text>
</comment>
<gene>
    <name evidence="12" type="ORF">KDM90_06250</name>
</gene>
<dbReference type="PANTHER" id="PTHR33446">
    <property type="entry name" value="PROTEIN TONB-RELATED"/>
    <property type="match status" value="1"/>
</dbReference>
<dbReference type="SUPFAM" id="SSF74653">
    <property type="entry name" value="TolA/TonB C-terminal domain"/>
    <property type="match status" value="1"/>
</dbReference>
<sequence>MFKVAAMNALQGTLFPRQFATGSLIAALHIIVFGFIILNPNKHFQATPKETIVLMMPSSMPKLAAPMEKVKQVQKTTPNQAALPRQIAIRDMTQDAIAVSPIQVEESLHATPSHITPTPTIATKVEPVGPKIISAVEYIQAPQADYPPMARRLGEEGRVVMQVLVNDKGRAEKVEILKSSGFSRLDESAKIALFRALFKPYVEDGKATTVLATASINFSLRG</sequence>
<keyword evidence="7" id="KW-0653">Protein transport</keyword>
<dbReference type="GO" id="GO:0031992">
    <property type="term" value="F:energy transducer activity"/>
    <property type="evidence" value="ECO:0007669"/>
    <property type="project" value="TreeGrafter"/>
</dbReference>
<dbReference type="NCBIfam" id="TIGR01352">
    <property type="entry name" value="tonB_Cterm"/>
    <property type="match status" value="1"/>
</dbReference>
<dbReference type="InterPro" id="IPR037682">
    <property type="entry name" value="TonB_C"/>
</dbReference>
<dbReference type="GO" id="GO:0055085">
    <property type="term" value="P:transmembrane transport"/>
    <property type="evidence" value="ECO:0007669"/>
    <property type="project" value="InterPro"/>
</dbReference>
<keyword evidence="8 10" id="KW-1133">Transmembrane helix</keyword>
<evidence type="ECO:0000256" key="3">
    <source>
        <dbReference type="ARBA" id="ARBA00022448"/>
    </source>
</evidence>
<dbReference type="AlphaFoldDB" id="A0A941IBY4"/>
<organism evidence="12 13">
    <name type="scientific">Undibacterium fentianense</name>
    <dbReference type="NCBI Taxonomy" id="2828728"/>
    <lineage>
        <taxon>Bacteria</taxon>
        <taxon>Pseudomonadati</taxon>
        <taxon>Pseudomonadota</taxon>
        <taxon>Betaproteobacteria</taxon>
        <taxon>Burkholderiales</taxon>
        <taxon>Oxalobacteraceae</taxon>
        <taxon>Undibacterium</taxon>
    </lineage>
</organism>
<dbReference type="EMBL" id="JAGSPJ010000002">
    <property type="protein sequence ID" value="MBR7799594.1"/>
    <property type="molecule type" value="Genomic_DNA"/>
</dbReference>
<dbReference type="InterPro" id="IPR051045">
    <property type="entry name" value="TonB-dependent_transducer"/>
</dbReference>
<feature type="domain" description="TonB C-terminal" evidence="11">
    <location>
        <begin position="131"/>
        <end position="222"/>
    </location>
</feature>
<proteinExistence type="inferred from homology"/>
<dbReference type="GO" id="GO:0015031">
    <property type="term" value="P:protein transport"/>
    <property type="evidence" value="ECO:0007669"/>
    <property type="project" value="UniProtKB-KW"/>
</dbReference>
<evidence type="ECO:0000256" key="5">
    <source>
        <dbReference type="ARBA" id="ARBA00022519"/>
    </source>
</evidence>
<evidence type="ECO:0000256" key="2">
    <source>
        <dbReference type="ARBA" id="ARBA00006555"/>
    </source>
</evidence>
<accession>A0A941IBY4</accession>
<keyword evidence="9 10" id="KW-0472">Membrane</keyword>
<evidence type="ECO:0000256" key="10">
    <source>
        <dbReference type="SAM" id="Phobius"/>
    </source>
</evidence>
<keyword evidence="6 10" id="KW-0812">Transmembrane</keyword>
<feature type="transmembrane region" description="Helical" evidence="10">
    <location>
        <begin position="20"/>
        <end position="39"/>
    </location>
</feature>
<evidence type="ECO:0000256" key="1">
    <source>
        <dbReference type="ARBA" id="ARBA00004383"/>
    </source>
</evidence>
<evidence type="ECO:0000256" key="7">
    <source>
        <dbReference type="ARBA" id="ARBA00022927"/>
    </source>
</evidence>
<dbReference type="Gene3D" id="3.30.1150.10">
    <property type="match status" value="1"/>
</dbReference>